<proteinExistence type="predicted"/>
<dbReference type="SUPFAM" id="SSF88697">
    <property type="entry name" value="PUA domain-like"/>
    <property type="match status" value="1"/>
</dbReference>
<dbReference type="InterPro" id="IPR015947">
    <property type="entry name" value="PUA-like_sf"/>
</dbReference>
<protein>
    <submittedName>
        <fullName evidence="1">Uncharacterized protein</fullName>
    </submittedName>
</protein>
<name>L8IDT4_9CETA</name>
<dbReference type="PANTHER" id="PTHR31666:SF0">
    <property type="entry name" value="PROTEIN EOLA1-RELATED"/>
    <property type="match status" value="1"/>
</dbReference>
<dbReference type="InterPro" id="IPR033615">
    <property type="entry name" value="EOLA1/EOLA2"/>
</dbReference>
<dbReference type="AlphaFoldDB" id="L8IDT4"/>
<dbReference type="Proteomes" id="UP000011080">
    <property type="component" value="Unassembled WGS sequence"/>
</dbReference>
<feature type="non-terminal residue" evidence="1">
    <location>
        <position position="158"/>
    </location>
</feature>
<gene>
    <name evidence="1" type="ORF">M91_05333</name>
</gene>
<evidence type="ECO:0000313" key="1">
    <source>
        <dbReference type="EMBL" id="ELR53287.1"/>
    </source>
</evidence>
<dbReference type="PANTHER" id="PTHR31666">
    <property type="entry name" value="PROTEIN CXORF40A-RELATED"/>
    <property type="match status" value="1"/>
</dbReference>
<sequence length="158" mass="18003">VRLSVLPKPYAGFVLNSVKNLEMPWWPMLHGHRHCTLAIHMVYQDWKDSVYKGPWAGNWWHKVPDHHSGPQSPFVLEAEARLGLHMALVCLVVIGGTLLCLENLGPSQVQELENQALLPDLQQKYMTALANPRWLLQPVPGRGRKDIFQVDIPQHLIL</sequence>
<evidence type="ECO:0000313" key="2">
    <source>
        <dbReference type="Proteomes" id="UP000011080"/>
    </source>
</evidence>
<dbReference type="EMBL" id="JH881605">
    <property type="protein sequence ID" value="ELR53287.1"/>
    <property type="molecule type" value="Genomic_DNA"/>
</dbReference>
<reference evidence="1 2" key="1">
    <citation type="journal article" date="2012" name="Nat. Genet.">
        <title>The yak genome and adaptation to life at high altitude.</title>
        <authorList>
            <person name="Qiu Q."/>
            <person name="Zhang G."/>
            <person name="Ma T."/>
            <person name="Qian W."/>
            <person name="Wang J."/>
            <person name="Ye Z."/>
            <person name="Cao C."/>
            <person name="Hu Q."/>
            <person name="Kim J."/>
            <person name="Larkin D.M."/>
            <person name="Auvil L."/>
            <person name="Capitanu B."/>
            <person name="Ma J."/>
            <person name="Lewin H.A."/>
            <person name="Qian X."/>
            <person name="Lang Y."/>
            <person name="Zhou R."/>
            <person name="Wang L."/>
            <person name="Wang K."/>
            <person name="Xia J."/>
            <person name="Liao S."/>
            <person name="Pan S."/>
            <person name="Lu X."/>
            <person name="Hou H."/>
            <person name="Wang Y."/>
            <person name="Zang X."/>
            <person name="Yin Y."/>
            <person name="Ma H."/>
            <person name="Zhang J."/>
            <person name="Wang Z."/>
            <person name="Zhang Y."/>
            <person name="Zhang D."/>
            <person name="Yonezawa T."/>
            <person name="Hasegawa M."/>
            <person name="Zhong Y."/>
            <person name="Liu W."/>
            <person name="Zhang Y."/>
            <person name="Huang Z."/>
            <person name="Zhang S."/>
            <person name="Long R."/>
            <person name="Yang H."/>
            <person name="Wang J."/>
            <person name="Lenstra J.A."/>
            <person name="Cooper D.N."/>
            <person name="Wu Y."/>
            <person name="Wang J."/>
            <person name="Shi P."/>
            <person name="Wang J."/>
            <person name="Liu J."/>
        </authorList>
    </citation>
    <scope>NUCLEOTIDE SEQUENCE [LARGE SCALE GENOMIC DNA]</scope>
    <source>
        <strain evidence="2">yakQH1</strain>
    </source>
</reference>
<organism evidence="1 2">
    <name type="scientific">Bos mutus</name>
    <name type="common">wild yak</name>
    <dbReference type="NCBI Taxonomy" id="72004"/>
    <lineage>
        <taxon>Eukaryota</taxon>
        <taxon>Metazoa</taxon>
        <taxon>Chordata</taxon>
        <taxon>Craniata</taxon>
        <taxon>Vertebrata</taxon>
        <taxon>Euteleostomi</taxon>
        <taxon>Mammalia</taxon>
        <taxon>Eutheria</taxon>
        <taxon>Laurasiatheria</taxon>
        <taxon>Artiodactyla</taxon>
        <taxon>Ruminantia</taxon>
        <taxon>Pecora</taxon>
        <taxon>Bovidae</taxon>
        <taxon>Bovinae</taxon>
        <taxon>Bos</taxon>
    </lineage>
</organism>
<accession>L8IDT4</accession>
<feature type="non-terminal residue" evidence="1">
    <location>
        <position position="1"/>
    </location>
</feature>